<evidence type="ECO:0000256" key="11">
    <source>
        <dbReference type="RuleBase" id="RU368049"/>
    </source>
</evidence>
<reference evidence="13" key="2">
    <citation type="submission" date="2025-08" db="UniProtKB">
        <authorList>
            <consortium name="Ensembl"/>
        </authorList>
    </citation>
    <scope>IDENTIFICATION</scope>
</reference>
<evidence type="ECO:0000256" key="12">
    <source>
        <dbReference type="SAM" id="Phobius"/>
    </source>
</evidence>
<dbReference type="InterPro" id="IPR036396">
    <property type="entry name" value="Cyt_P450_sf"/>
</dbReference>
<dbReference type="InterPro" id="IPR008072">
    <property type="entry name" value="Cyt_P450_E_CYP3A"/>
</dbReference>
<dbReference type="AlphaFoldDB" id="A0A803TRT6"/>
<dbReference type="PANTHER" id="PTHR24302">
    <property type="entry name" value="CYTOCHROME P450 FAMILY 3"/>
    <property type="match status" value="1"/>
</dbReference>
<evidence type="ECO:0000256" key="5">
    <source>
        <dbReference type="ARBA" id="ARBA00022824"/>
    </source>
</evidence>
<dbReference type="PRINTS" id="PR01689">
    <property type="entry name" value="EP450IICYP3A"/>
</dbReference>
<dbReference type="GO" id="GO:0020037">
    <property type="term" value="F:heme binding"/>
    <property type="evidence" value="ECO:0007669"/>
    <property type="project" value="UniProtKB-UniRule"/>
</dbReference>
<comment type="function">
    <text evidence="11">Cytochromes P450 are a group of heme-thiolate monooxygenases. In liver microsomes, this enzyme is involved in an NADPH-dependent electron transport pathway. It oxidizes a variety of structurally unrelated compounds, including steroids, fatty acids, and xenobiotics.</text>
</comment>
<accession>A0A803TRT6</accession>
<dbReference type="Ensembl" id="ENSACAT00000038892.1">
    <property type="protein sequence ID" value="ENSACAP00000037926.1"/>
    <property type="gene ID" value="ENSACAG00000043213.1"/>
</dbReference>
<dbReference type="GO" id="GO:0005506">
    <property type="term" value="F:iron ion binding"/>
    <property type="evidence" value="ECO:0007669"/>
    <property type="project" value="UniProtKB-UniRule"/>
</dbReference>
<keyword evidence="12" id="KW-1133">Transmembrane helix</keyword>
<keyword evidence="4 11" id="KW-0479">Metal-binding</keyword>
<dbReference type="PANTHER" id="PTHR24302:SF42">
    <property type="entry name" value="CYTOCHROME P450 FAMILY 3 SUBFAMILY A MEMBER 4"/>
    <property type="match status" value="1"/>
</dbReference>
<dbReference type="GeneTree" id="ENSGT00950000182958"/>
<proteinExistence type="inferred from homology"/>
<evidence type="ECO:0000313" key="14">
    <source>
        <dbReference type="Proteomes" id="UP000001646"/>
    </source>
</evidence>
<evidence type="ECO:0000256" key="8">
    <source>
        <dbReference type="ARBA" id="ARBA00023004"/>
    </source>
</evidence>
<comment type="catalytic activity">
    <reaction evidence="11">
        <text>an organic molecule + reduced [NADPH--hemoprotein reductase] + O2 = an alcohol + oxidized [NADPH--hemoprotein reductase] + H2O + H(+)</text>
        <dbReference type="Rhea" id="RHEA:17149"/>
        <dbReference type="Rhea" id="RHEA-COMP:11964"/>
        <dbReference type="Rhea" id="RHEA-COMP:11965"/>
        <dbReference type="ChEBI" id="CHEBI:15377"/>
        <dbReference type="ChEBI" id="CHEBI:15378"/>
        <dbReference type="ChEBI" id="CHEBI:15379"/>
        <dbReference type="ChEBI" id="CHEBI:30879"/>
        <dbReference type="ChEBI" id="CHEBI:57618"/>
        <dbReference type="ChEBI" id="CHEBI:58210"/>
        <dbReference type="ChEBI" id="CHEBI:142491"/>
        <dbReference type="EC" id="1.14.14.1"/>
    </reaction>
</comment>
<evidence type="ECO:0000256" key="9">
    <source>
        <dbReference type="ARBA" id="ARBA00023033"/>
    </source>
</evidence>
<keyword evidence="8 11" id="KW-0408">Iron</keyword>
<evidence type="ECO:0000256" key="3">
    <source>
        <dbReference type="ARBA" id="ARBA00022617"/>
    </source>
</evidence>
<evidence type="ECO:0000256" key="7">
    <source>
        <dbReference type="ARBA" id="ARBA00023002"/>
    </source>
</evidence>
<comment type="cofactor">
    <cofactor evidence="1 11">
        <name>heme</name>
        <dbReference type="ChEBI" id="CHEBI:30413"/>
    </cofactor>
</comment>
<organism evidence="13 14">
    <name type="scientific">Anolis carolinensis</name>
    <name type="common">Green anole</name>
    <name type="synonym">American chameleon</name>
    <dbReference type="NCBI Taxonomy" id="28377"/>
    <lineage>
        <taxon>Eukaryota</taxon>
        <taxon>Metazoa</taxon>
        <taxon>Chordata</taxon>
        <taxon>Craniata</taxon>
        <taxon>Vertebrata</taxon>
        <taxon>Euteleostomi</taxon>
        <taxon>Lepidosauria</taxon>
        <taxon>Squamata</taxon>
        <taxon>Bifurcata</taxon>
        <taxon>Unidentata</taxon>
        <taxon>Episquamata</taxon>
        <taxon>Toxicofera</taxon>
        <taxon>Iguania</taxon>
        <taxon>Dactyloidae</taxon>
        <taxon>Anolis</taxon>
    </lineage>
</organism>
<dbReference type="InParanoid" id="A0A803TRT6"/>
<dbReference type="Proteomes" id="UP000001646">
    <property type="component" value="Unplaced"/>
</dbReference>
<dbReference type="GO" id="GO:0008395">
    <property type="term" value="F:steroid hydroxylase activity"/>
    <property type="evidence" value="ECO:0000318"/>
    <property type="project" value="GO_Central"/>
</dbReference>
<dbReference type="PRINTS" id="PR00464">
    <property type="entry name" value="EP450II"/>
</dbReference>
<dbReference type="Pfam" id="PF00067">
    <property type="entry name" value="p450"/>
    <property type="match status" value="1"/>
</dbReference>
<evidence type="ECO:0000256" key="1">
    <source>
        <dbReference type="ARBA" id="ARBA00001971"/>
    </source>
</evidence>
<feature type="transmembrane region" description="Helical" evidence="12">
    <location>
        <begin position="185"/>
        <end position="202"/>
    </location>
</feature>
<keyword evidence="3 11" id="KW-0349">Heme</keyword>
<keyword evidence="10 12" id="KW-0472">Membrane</keyword>
<evidence type="ECO:0000256" key="4">
    <source>
        <dbReference type="ARBA" id="ARBA00022723"/>
    </source>
</evidence>
<comment type="subcellular location">
    <subcellularLocation>
        <location evidence="11">Endoplasmic reticulum membrane</location>
    </subcellularLocation>
    <subcellularLocation>
        <location evidence="11">Microsome membrane</location>
    </subcellularLocation>
</comment>
<evidence type="ECO:0000256" key="10">
    <source>
        <dbReference type="ARBA" id="ARBA00023136"/>
    </source>
</evidence>
<evidence type="ECO:0000256" key="6">
    <source>
        <dbReference type="ARBA" id="ARBA00022848"/>
    </source>
</evidence>
<dbReference type="InterPro" id="IPR050705">
    <property type="entry name" value="Cytochrome_P450_3A"/>
</dbReference>
<keyword evidence="9 11" id="KW-0503">Monooxygenase</keyword>
<sequence length="266" mass="31111">MIQMLPTNCYIMTNYRITKVLFFFFLLALRLFDGRQPVIAILDPAIIKIILVKHFYTHFTNRRDFGLNGELDTSIAITRDEHWKRIRTVLSPNFTSGRLKEMLPIINHYGKILVESAQKKVENGEAIDLKSFFGGYSMDVTTSTSFSINVDSINNPNDPFVMHIKTFLKFDTFDPVILLVGRRPLYFDLPSFLILLLLLLLFSTSSSPHVFPSFPLHLHFYLHHLHHFYLHHLHAHLHLHQLHLDFPFSSQELHWRRGQSISFLSI</sequence>
<dbReference type="FunFam" id="1.10.630.10:FF:000182">
    <property type="entry name" value="Cytochrome P450 3A4"/>
    <property type="match status" value="1"/>
</dbReference>
<dbReference type="GO" id="GO:0005789">
    <property type="term" value="C:endoplasmic reticulum membrane"/>
    <property type="evidence" value="ECO:0007669"/>
    <property type="project" value="UniProtKB-SubCell"/>
</dbReference>
<dbReference type="InterPro" id="IPR002402">
    <property type="entry name" value="Cyt_P450_E_grp-II"/>
</dbReference>
<keyword evidence="7 11" id="KW-0560">Oxidoreductase</keyword>
<dbReference type="Gene3D" id="1.10.630.10">
    <property type="entry name" value="Cytochrome P450"/>
    <property type="match status" value="1"/>
</dbReference>
<reference evidence="13" key="1">
    <citation type="submission" date="2009-12" db="EMBL/GenBank/DDBJ databases">
        <title>The Genome Sequence of Anolis carolinensis (Green Anole Lizard).</title>
        <authorList>
            <consortium name="The Genome Sequencing Platform"/>
            <person name="Di Palma F."/>
            <person name="Alfoldi J."/>
            <person name="Heiman D."/>
            <person name="Young S."/>
            <person name="Grabherr M."/>
            <person name="Johnson J."/>
            <person name="Lander E.S."/>
            <person name="Lindblad-Toh K."/>
        </authorList>
    </citation>
    <scope>NUCLEOTIDE SEQUENCE [LARGE SCALE GENOMIC DNA]</scope>
    <source>
        <strain evidence="13">JBL SC #1</strain>
    </source>
</reference>
<comment type="similarity">
    <text evidence="2 11">Belongs to the cytochrome P450 family.</text>
</comment>
<dbReference type="InterPro" id="IPR001128">
    <property type="entry name" value="Cyt_P450"/>
</dbReference>
<dbReference type="SUPFAM" id="SSF48264">
    <property type="entry name" value="Cytochrome P450"/>
    <property type="match status" value="1"/>
</dbReference>
<keyword evidence="12" id="KW-0812">Transmembrane</keyword>
<reference evidence="13" key="3">
    <citation type="submission" date="2025-09" db="UniProtKB">
        <authorList>
            <consortium name="Ensembl"/>
        </authorList>
    </citation>
    <scope>IDENTIFICATION</scope>
</reference>
<keyword evidence="6 11" id="KW-0492">Microsome</keyword>
<keyword evidence="14" id="KW-1185">Reference proteome</keyword>
<evidence type="ECO:0000256" key="2">
    <source>
        <dbReference type="ARBA" id="ARBA00010617"/>
    </source>
</evidence>
<dbReference type="GO" id="GO:0016712">
    <property type="term" value="F:oxidoreductase activity, acting on paired donors, with incorporation or reduction of molecular oxygen, reduced flavin or flavoprotein as one donor, and incorporation of one atom of oxygen"/>
    <property type="evidence" value="ECO:0007669"/>
    <property type="project" value="UniProtKB-EC"/>
</dbReference>
<evidence type="ECO:0000313" key="13">
    <source>
        <dbReference type="Ensembl" id="ENSACAP00000037926.1"/>
    </source>
</evidence>
<protein>
    <recommendedName>
        <fullName evidence="11">Cytochrome P450 3A</fullName>
        <ecNumber evidence="11">1.14.14.-</ecNumber>
    </recommendedName>
</protein>
<dbReference type="EC" id="1.14.14.-" evidence="11"/>
<keyword evidence="5 11" id="KW-0256">Endoplasmic reticulum</keyword>
<name>A0A803TRT6_ANOCA</name>